<sequence>MIPELVRALAPFVVDAVNIRPRTEPEFGHATWLTGVTPGSLVNATPVDAVGLGTRLNPAEAWRIDYATSDAQRRILTATGAVFRSRVPWAGNTPRPTIAFAPSTQGVAPHCDPSYSCSVGLELRTKPFDAIAAHEQPVINYLIALGCNVVLTDYPRDPESNVQFYCDHASGARALADAVRASSSLGVESDNLGLWGFSQGAGAVGAWLEQPEYAPELQPLAAVVGSPPADLAEVLKHIDGAMPAAVVLYSVAGLMASDPEVFAELSPVLTDEGLAAIAFDATVCGPGAVLKYRYARTENWTTTGLPLGEVLDRFPASGEALDRMGLGHRAPASIPIRFWASRHDDVIPYAGSQRLAQRWGIELLNHRLPRIPGRMGLNHFMPYFLHAPRDAQWLMRQLGG</sequence>
<dbReference type="InterPro" id="IPR029058">
    <property type="entry name" value="AB_hydrolase_fold"/>
</dbReference>
<dbReference type="PIRSF" id="PIRSF029171">
    <property type="entry name" value="Esterase_LipA"/>
    <property type="match status" value="1"/>
</dbReference>
<dbReference type="PANTHER" id="PTHR34853">
    <property type="match status" value="1"/>
</dbReference>
<proteinExistence type="predicted"/>
<dbReference type="EMBL" id="CP064955">
    <property type="protein sequence ID" value="QPK84180.1"/>
    <property type="molecule type" value="Genomic_DNA"/>
</dbReference>
<dbReference type="KEGG" id="cqn:G7Y29_05355"/>
<dbReference type="Gene3D" id="3.40.50.1820">
    <property type="entry name" value="alpha/beta hydrolase"/>
    <property type="match status" value="1"/>
</dbReference>
<protein>
    <submittedName>
        <fullName evidence="1">Lipase</fullName>
    </submittedName>
</protein>
<dbReference type="GO" id="GO:0004806">
    <property type="term" value="F:triacylglycerol lipase activity"/>
    <property type="evidence" value="ECO:0007669"/>
    <property type="project" value="InterPro"/>
</dbReference>
<dbReference type="SUPFAM" id="SSF53474">
    <property type="entry name" value="alpha/beta-Hydrolases"/>
    <property type="match status" value="1"/>
</dbReference>
<dbReference type="GO" id="GO:0016042">
    <property type="term" value="P:lipid catabolic process"/>
    <property type="evidence" value="ECO:0007669"/>
    <property type="project" value="InterPro"/>
</dbReference>
<evidence type="ECO:0000313" key="1">
    <source>
        <dbReference type="EMBL" id="QPK84180.1"/>
    </source>
</evidence>
<gene>
    <name evidence="1" type="ORF">G7Y29_05355</name>
</gene>
<evidence type="ECO:0000313" key="2">
    <source>
        <dbReference type="Proteomes" id="UP000594586"/>
    </source>
</evidence>
<name>A0A7T0PFR8_9CORY</name>
<dbReference type="InterPro" id="IPR005152">
    <property type="entry name" value="Lipase_secreted"/>
</dbReference>
<dbReference type="Gene3D" id="1.10.260.130">
    <property type="match status" value="1"/>
</dbReference>
<reference evidence="1 2" key="1">
    <citation type="submission" date="2020-11" db="EMBL/GenBank/DDBJ databases">
        <title>Corynebacterium sp. MC1420.</title>
        <authorList>
            <person name="Zhou J."/>
        </authorList>
    </citation>
    <scope>NUCLEOTIDE SEQUENCE [LARGE SCALE GENOMIC DNA]</scope>
    <source>
        <strain evidence="1 2">MC1420</strain>
    </source>
</reference>
<dbReference type="RefSeq" id="WP_165004189.1">
    <property type="nucleotide sequence ID" value="NZ_CP064955.1"/>
</dbReference>
<dbReference type="Pfam" id="PF03583">
    <property type="entry name" value="LIP"/>
    <property type="match status" value="1"/>
</dbReference>
<accession>A0A7T0PFR8</accession>
<organism evidence="1 2">
    <name type="scientific">Corynebacterium qintianiae</name>
    <dbReference type="NCBI Taxonomy" id="2709392"/>
    <lineage>
        <taxon>Bacteria</taxon>
        <taxon>Bacillati</taxon>
        <taxon>Actinomycetota</taxon>
        <taxon>Actinomycetes</taxon>
        <taxon>Mycobacteriales</taxon>
        <taxon>Corynebacteriaceae</taxon>
        <taxon>Corynebacterium</taxon>
    </lineage>
</organism>
<dbReference type="PANTHER" id="PTHR34853:SF1">
    <property type="entry name" value="LIPASE 5"/>
    <property type="match status" value="1"/>
</dbReference>
<dbReference type="Proteomes" id="UP000594586">
    <property type="component" value="Chromosome"/>
</dbReference>
<dbReference type="AlphaFoldDB" id="A0A7T0PFR8"/>
<keyword evidence="2" id="KW-1185">Reference proteome</keyword>